<proteinExistence type="predicted"/>
<dbReference type="InterPro" id="IPR032160">
    <property type="entry name" value="DUF4996"/>
</dbReference>
<dbReference type="EMBL" id="JAWXVI010000003">
    <property type="protein sequence ID" value="MDX6188730.1"/>
    <property type="molecule type" value="Genomic_DNA"/>
</dbReference>
<dbReference type="Pfam" id="PF16387">
    <property type="entry name" value="DUF4996"/>
    <property type="match status" value="1"/>
</dbReference>
<dbReference type="SUPFAM" id="SSF51695">
    <property type="entry name" value="PLC-like phosphodiesterases"/>
    <property type="match status" value="1"/>
</dbReference>
<sequence>MKKIHIAIVLLILFSNIIQAQTHADKLIGILEDSGSKYIFVAAHRGDWRNAPENSIKALKKSIEMGVDIMETDVRFTKDSVLVLMHDTTIDRTTTGKGKLSDYTYAELQKFYLTGGLNRKTYERIPTFEEFMLTAKGKILINVDKSWEYIDKIVDVLKKTGTLRQALIKGEDSYTEVNAKYGSLLNDIFYIPIVKEEQTNLNAFVDEYLNKTRPIAFEILYSFEKSPMFEQIKKIKQRGRRIWVNTLWGEMCAGHEDERALDSPNANWGWVIEHGATMIQTDRPAELLEYLKRKRLHTLN</sequence>
<dbReference type="PANTHER" id="PTHR46320">
    <property type="entry name" value="GLYCEROPHOSPHODIESTER PHOSPHODIESTERASE 1"/>
    <property type="match status" value="1"/>
</dbReference>
<dbReference type="CDD" id="cd08566">
    <property type="entry name" value="GDPD_AtGDE_like"/>
    <property type="match status" value="1"/>
</dbReference>
<feature type="chain" id="PRO_5046118624" evidence="1">
    <location>
        <begin position="21"/>
        <end position="300"/>
    </location>
</feature>
<evidence type="ECO:0000313" key="4">
    <source>
        <dbReference type="Proteomes" id="UP001273350"/>
    </source>
</evidence>
<evidence type="ECO:0000313" key="3">
    <source>
        <dbReference type="EMBL" id="MDX6188730.1"/>
    </source>
</evidence>
<feature type="domain" description="GP-PDE" evidence="2">
    <location>
        <begin position="39"/>
        <end position="291"/>
    </location>
</feature>
<feature type="signal peptide" evidence="1">
    <location>
        <begin position="1"/>
        <end position="20"/>
    </location>
</feature>
<keyword evidence="4" id="KW-1185">Reference proteome</keyword>
<protein>
    <submittedName>
        <fullName evidence="3">Glycerophosphodiester phosphodiesterase family protein</fullName>
    </submittedName>
</protein>
<name>A0ABU4RBA6_9FLAO</name>
<evidence type="ECO:0000259" key="2">
    <source>
        <dbReference type="PROSITE" id="PS51704"/>
    </source>
</evidence>
<comment type="caution">
    <text evidence="3">The sequence shown here is derived from an EMBL/GenBank/DDBJ whole genome shotgun (WGS) entry which is preliminary data.</text>
</comment>
<gene>
    <name evidence="3" type="ORF">SGQ83_05165</name>
</gene>
<dbReference type="Pfam" id="PF03009">
    <property type="entry name" value="GDPD"/>
    <property type="match status" value="1"/>
</dbReference>
<keyword evidence="1" id="KW-0732">Signal</keyword>
<dbReference type="InterPro" id="IPR030395">
    <property type="entry name" value="GP_PDE_dom"/>
</dbReference>
<dbReference type="PROSITE" id="PS51704">
    <property type="entry name" value="GP_PDE"/>
    <property type="match status" value="1"/>
</dbReference>
<reference evidence="3 4" key="1">
    <citation type="submission" date="2023-11" db="EMBL/GenBank/DDBJ databases">
        <title>Unpublished Manusciprt.</title>
        <authorList>
            <person name="Saticioglu I.B."/>
            <person name="Ay H."/>
            <person name="Ajmi N."/>
            <person name="Altun S."/>
            <person name="Duman M."/>
        </authorList>
    </citation>
    <scope>NUCLEOTIDE SEQUENCE [LARGE SCALE GENOMIC DNA]</scope>
    <source>
        <strain evidence="3 4">Fl-318</strain>
    </source>
</reference>
<evidence type="ECO:0000256" key="1">
    <source>
        <dbReference type="SAM" id="SignalP"/>
    </source>
</evidence>
<organism evidence="3 4">
    <name type="scientific">Flavobacterium cupriresistens</name>
    <dbReference type="NCBI Taxonomy" id="2893885"/>
    <lineage>
        <taxon>Bacteria</taxon>
        <taxon>Pseudomonadati</taxon>
        <taxon>Bacteroidota</taxon>
        <taxon>Flavobacteriia</taxon>
        <taxon>Flavobacteriales</taxon>
        <taxon>Flavobacteriaceae</taxon>
        <taxon>Flavobacterium</taxon>
    </lineage>
</organism>
<dbReference type="Gene3D" id="3.20.20.190">
    <property type="entry name" value="Phosphatidylinositol (PI) phosphodiesterase"/>
    <property type="match status" value="1"/>
</dbReference>
<dbReference type="RefSeq" id="WP_230004727.1">
    <property type="nucleotide sequence ID" value="NZ_CP087134.1"/>
</dbReference>
<dbReference type="InterPro" id="IPR017946">
    <property type="entry name" value="PLC-like_Pdiesterase_TIM-brl"/>
</dbReference>
<accession>A0ABU4RBA6</accession>
<dbReference type="PANTHER" id="PTHR46320:SF1">
    <property type="entry name" value="GLYCEROPHOSPHODIESTER PHOSPHODIESTERASE 1"/>
    <property type="match status" value="1"/>
</dbReference>
<dbReference type="Proteomes" id="UP001273350">
    <property type="component" value="Unassembled WGS sequence"/>
</dbReference>